<keyword evidence="6" id="KW-1185">Reference proteome</keyword>
<evidence type="ECO:0000256" key="2">
    <source>
        <dbReference type="SAM" id="MobiDB-lite"/>
    </source>
</evidence>
<dbReference type="EMBL" id="SLWQ01000005">
    <property type="protein sequence ID" value="TCO40364.1"/>
    <property type="molecule type" value="Genomic_DNA"/>
</dbReference>
<reference evidence="5 6" key="1">
    <citation type="journal article" date="2015" name="Stand. Genomic Sci.">
        <title>Genomic Encyclopedia of Bacterial and Archaeal Type Strains, Phase III: the genomes of soil and plant-associated and newly described type strains.</title>
        <authorList>
            <person name="Whitman W.B."/>
            <person name="Woyke T."/>
            <person name="Klenk H.P."/>
            <person name="Zhou Y."/>
            <person name="Lilburn T.G."/>
            <person name="Beck B.J."/>
            <person name="De Vos P."/>
            <person name="Vandamme P."/>
            <person name="Eisen J.A."/>
            <person name="Garrity G."/>
            <person name="Hugenholtz P."/>
            <person name="Kyrpides N.C."/>
        </authorList>
    </citation>
    <scope>NUCLEOTIDE SEQUENCE [LARGE SCALE GENOMIC DNA]</scope>
    <source>
        <strain evidence="5 6">A3</strain>
    </source>
</reference>
<name>A0A4R2I7R8_9GAMM</name>
<dbReference type="Pfam" id="PF15902">
    <property type="entry name" value="Sortilin-Vps10"/>
    <property type="match status" value="1"/>
</dbReference>
<gene>
    <name evidence="5" type="ORF">EV148_105159</name>
</gene>
<dbReference type="OrthoDB" id="5711096at2"/>
<feature type="region of interest" description="Disordered" evidence="2">
    <location>
        <begin position="1040"/>
        <end position="1067"/>
    </location>
</feature>
<proteinExistence type="predicted"/>
<feature type="chain" id="PRO_5020285378" evidence="3">
    <location>
        <begin position="24"/>
        <end position="1067"/>
    </location>
</feature>
<dbReference type="InterPro" id="IPR036278">
    <property type="entry name" value="Sialidase_sf"/>
</dbReference>
<dbReference type="InterPro" id="IPR015943">
    <property type="entry name" value="WD40/YVTN_repeat-like_dom_sf"/>
</dbReference>
<feature type="region of interest" description="Disordered" evidence="2">
    <location>
        <begin position="537"/>
        <end position="561"/>
    </location>
</feature>
<dbReference type="PANTHER" id="PTHR43739:SF5">
    <property type="entry name" value="EXO-ALPHA-SIALIDASE"/>
    <property type="match status" value="1"/>
</dbReference>
<dbReference type="Proteomes" id="UP000294862">
    <property type="component" value="Unassembled WGS sequence"/>
</dbReference>
<sequence length="1067" mass="115653">MNRLFVQLTLGALATACAASAGAAAPEANAPRFDAGVVSGLGARNIGSATMSGRVAALDAVPGKDGKTTLFVGAASGGVWKSTDGGTTFKPVFDKQPVQSIGAIAIDPTHHDTIWVGTGESWTRNSVSIGNGIYKSTDGGETWTHMGLDASERIAKVMVDPRNGDVVYACVPGKLWSDSAERGLYKTTDGGRNWQLVLKGRNLSTGCSSISLDPKNPDVVFAGLWDFRRKGWTFRSGGESASAESGSGLFRSGDGGRTWTEVTEAANKGFPKKPYGRIAVAVAPSDANIVYALVESTDSALFRSDDGGKTWDKRDKSQLMVWRPFYFANLVVDPKNPDRLFKPDFALIQSLDGGKSFANTGGGTHGDHHVIWIDPTDTAHVITGDDGGLWQSYDGGNKWWKQNNLPISQFYHVSLDNDDPFHVYGGLQDNSSWVGDSAYPGGITNQRWENMYGGDGFWMFEDPADPDYIYAEYQGGSIARVNRKTHELRTIQPLAGYKEKLRWNWNAPIALSPNEKGTIYIGSQFLFRSRDHGQSWDRISPDLTTNDPAKQKQEESGGITVDNSAAEMHTTIYSISESPKAAGTIWVGTDDGNVQLTRDGGKTWTNVVGNIKGVPAHAWVSWVQAGNFDAGSAFVAFDRHTFGDMAPYIYETRDYGRSWTALVTPKDDKGMRGYVHVVKEDPQRAGLLYAGTEFGLWISPDGGKAWAPFKGSDFPAVAVRDLAFQQRDASLVLATHGRGIWIIDDLTPLRALDAKALESEAAFLGTRPVQQRINAFGGWSEGDAAFTGPNPPAGAEIAYYQKSRHLFGKLKIEVLDDKGTVIDTIPASVRRGINRVTWQMRAKPPRVPPAAQVAFNATQGPRVPPGTYTVRMTKGKDVYETKIDVGLDRRSSFGVADRRAQYDAAMRVRSLFGDMTDLVFKINAVRTQADAAAAKLPQGDAKRKQLAALSGHADEIRKQIVATKEGGAITGEERLREHMDTLYGAIMSYDGKPSDYQLARIEVLQRELGDVAGAFEKLQSGELAQVNGALRGANLPEITVPASAPQDEAGGGSHGGQQDVHAPWERD</sequence>
<evidence type="ECO:0000256" key="3">
    <source>
        <dbReference type="SAM" id="SignalP"/>
    </source>
</evidence>
<dbReference type="CDD" id="cd15482">
    <property type="entry name" value="Sialidase_non-viral"/>
    <property type="match status" value="1"/>
</dbReference>
<protein>
    <submittedName>
        <fullName evidence="5">Photosystem II stability/assembly factor-like uncharacterized protein</fullName>
    </submittedName>
</protein>
<organism evidence="5 6">
    <name type="scientific">Dokdonella fugitiva</name>
    <dbReference type="NCBI Taxonomy" id="328517"/>
    <lineage>
        <taxon>Bacteria</taxon>
        <taxon>Pseudomonadati</taxon>
        <taxon>Pseudomonadota</taxon>
        <taxon>Gammaproteobacteria</taxon>
        <taxon>Lysobacterales</taxon>
        <taxon>Rhodanobacteraceae</taxon>
        <taxon>Dokdonella</taxon>
    </lineage>
</organism>
<feature type="signal peptide" evidence="3">
    <location>
        <begin position="1"/>
        <end position="23"/>
    </location>
</feature>
<feature type="domain" description="Sortilin N-terminal" evidence="4">
    <location>
        <begin position="79"/>
        <end position="200"/>
    </location>
</feature>
<accession>A0A4R2I7R8</accession>
<keyword evidence="3" id="KW-0732">Signal</keyword>
<dbReference type="GO" id="GO:0010411">
    <property type="term" value="P:xyloglucan metabolic process"/>
    <property type="evidence" value="ECO:0007669"/>
    <property type="project" value="TreeGrafter"/>
</dbReference>
<dbReference type="Gene3D" id="2.130.10.10">
    <property type="entry name" value="YVTN repeat-like/Quinoprotein amine dehydrogenase"/>
    <property type="match status" value="4"/>
</dbReference>
<dbReference type="InterPro" id="IPR052025">
    <property type="entry name" value="Xyloglucanase_GH74"/>
</dbReference>
<evidence type="ECO:0000259" key="4">
    <source>
        <dbReference type="Pfam" id="PF15902"/>
    </source>
</evidence>
<comment type="caution">
    <text evidence="5">The sequence shown here is derived from an EMBL/GenBank/DDBJ whole genome shotgun (WGS) entry which is preliminary data.</text>
</comment>
<keyword evidence="1" id="KW-0677">Repeat</keyword>
<evidence type="ECO:0000256" key="1">
    <source>
        <dbReference type="ARBA" id="ARBA00022737"/>
    </source>
</evidence>
<dbReference type="AlphaFoldDB" id="A0A4R2I7R8"/>
<dbReference type="PROSITE" id="PS51257">
    <property type="entry name" value="PROKAR_LIPOPROTEIN"/>
    <property type="match status" value="1"/>
</dbReference>
<dbReference type="InterPro" id="IPR031778">
    <property type="entry name" value="Sortilin_N"/>
</dbReference>
<dbReference type="RefSeq" id="WP_131997908.1">
    <property type="nucleotide sequence ID" value="NZ_SLWQ01000005.1"/>
</dbReference>
<evidence type="ECO:0000313" key="6">
    <source>
        <dbReference type="Proteomes" id="UP000294862"/>
    </source>
</evidence>
<dbReference type="PANTHER" id="PTHR43739">
    <property type="entry name" value="XYLOGLUCANASE (EUROFUNG)"/>
    <property type="match status" value="1"/>
</dbReference>
<evidence type="ECO:0000313" key="5">
    <source>
        <dbReference type="EMBL" id="TCO40364.1"/>
    </source>
</evidence>
<dbReference type="SUPFAM" id="SSF50939">
    <property type="entry name" value="Sialidases"/>
    <property type="match status" value="2"/>
</dbReference>